<feature type="domain" description="CBM21" evidence="2">
    <location>
        <begin position="449"/>
        <end position="555"/>
    </location>
</feature>
<feature type="region of interest" description="Disordered" evidence="1">
    <location>
        <begin position="278"/>
        <end position="360"/>
    </location>
</feature>
<dbReference type="PANTHER" id="PTHR12307:SF36">
    <property type="entry name" value="GLYCOGEN-BINDING SUBUNIT 76A"/>
    <property type="match status" value="1"/>
</dbReference>
<feature type="compositionally biased region" description="Polar residues" evidence="1">
    <location>
        <begin position="134"/>
        <end position="145"/>
    </location>
</feature>
<dbReference type="Gene3D" id="2.60.40.2440">
    <property type="entry name" value="Carbohydrate binding type-21 domain"/>
    <property type="match status" value="1"/>
</dbReference>
<feature type="compositionally biased region" description="Polar residues" evidence="1">
    <location>
        <begin position="278"/>
        <end position="290"/>
    </location>
</feature>
<proteinExistence type="predicted"/>
<evidence type="ECO:0000259" key="2">
    <source>
        <dbReference type="PROSITE" id="PS51159"/>
    </source>
</evidence>
<feature type="compositionally biased region" description="Basic and acidic residues" evidence="1">
    <location>
        <begin position="311"/>
        <end position="320"/>
    </location>
</feature>
<dbReference type="InterPro" id="IPR038175">
    <property type="entry name" value="CBM21_dom_sf"/>
</dbReference>
<dbReference type="InterPro" id="IPR005036">
    <property type="entry name" value="CBM21_dom"/>
</dbReference>
<dbReference type="PANTHER" id="PTHR12307">
    <property type="entry name" value="PROTEIN PHOSPHATASE 1 REGULATORY SUBUNIT"/>
    <property type="match status" value="1"/>
</dbReference>
<feature type="region of interest" description="Disordered" evidence="1">
    <location>
        <begin position="96"/>
        <end position="145"/>
    </location>
</feature>
<keyword evidence="3" id="KW-1185">Reference proteome</keyword>
<dbReference type="RefSeq" id="XP_022239178.1">
    <property type="nucleotide sequence ID" value="XM_022383470.1"/>
</dbReference>
<dbReference type="InterPro" id="IPR050782">
    <property type="entry name" value="PP1_regulatory_subunit_3"/>
</dbReference>
<feature type="compositionally biased region" description="Basic and acidic residues" evidence="1">
    <location>
        <begin position="328"/>
        <end position="337"/>
    </location>
</feature>
<protein>
    <submittedName>
        <fullName evidence="4">Glycogen-binding subunit 76A-like</fullName>
    </submittedName>
</protein>
<dbReference type="GeneID" id="106457473"/>
<organism evidence="3 4">
    <name type="scientific">Limulus polyphemus</name>
    <name type="common">Atlantic horseshoe crab</name>
    <dbReference type="NCBI Taxonomy" id="6850"/>
    <lineage>
        <taxon>Eukaryota</taxon>
        <taxon>Metazoa</taxon>
        <taxon>Ecdysozoa</taxon>
        <taxon>Arthropoda</taxon>
        <taxon>Chelicerata</taxon>
        <taxon>Merostomata</taxon>
        <taxon>Xiphosura</taxon>
        <taxon>Limulidae</taxon>
        <taxon>Limulus</taxon>
    </lineage>
</organism>
<dbReference type="PROSITE" id="PS51159">
    <property type="entry name" value="CBM21"/>
    <property type="match status" value="1"/>
</dbReference>
<feature type="compositionally biased region" description="Acidic residues" evidence="1">
    <location>
        <begin position="1"/>
        <end position="11"/>
    </location>
</feature>
<gene>
    <name evidence="4" type="primary">LOC106457473</name>
</gene>
<evidence type="ECO:0000313" key="4">
    <source>
        <dbReference type="RefSeq" id="XP_022239178.1"/>
    </source>
</evidence>
<feature type="region of interest" description="Disordered" evidence="1">
    <location>
        <begin position="1"/>
        <end position="23"/>
    </location>
</feature>
<evidence type="ECO:0000256" key="1">
    <source>
        <dbReference type="SAM" id="MobiDB-lite"/>
    </source>
</evidence>
<feature type="compositionally biased region" description="Polar residues" evidence="1">
    <location>
        <begin position="300"/>
        <end position="310"/>
    </location>
</feature>
<dbReference type="Pfam" id="PF03370">
    <property type="entry name" value="CBM_21"/>
    <property type="match status" value="1"/>
</dbReference>
<name>A0ABM1S6C3_LIMPO</name>
<evidence type="ECO:0000313" key="3">
    <source>
        <dbReference type="Proteomes" id="UP000694941"/>
    </source>
</evidence>
<accession>A0ABM1S6C3</accession>
<reference evidence="4" key="1">
    <citation type="submission" date="2025-08" db="UniProtKB">
        <authorList>
            <consortium name="RefSeq"/>
        </authorList>
    </citation>
    <scope>IDENTIFICATION</scope>
    <source>
        <tissue evidence="4">Muscle</tissue>
    </source>
</reference>
<dbReference type="Proteomes" id="UP000694941">
    <property type="component" value="Unplaced"/>
</dbReference>
<sequence length="579" mass="64896">MFGCEEEEFYDPNDSSSPPSPADEEIVVNKSVNLPESSAEVEEKKQYNPKVVNFYPSGSKTTEGPWLESDFRNAQVMDKNERQILYEKLQKYAESWSVSEPESESSERFYDVDSGSDSVEELDLNDQRNDTETKQNGQDDATNLNISSDLARENTLSSLQEYKERSPSDCSLVSMRNQQILGTNINSNSVVDSGITSPIGTFDGDIAIHNLSNNNKKQEIVIHDLTSKTKKTELPNTSVNSYSSLQNINGHGEDCEHSLAHGTKESVFTKEETRKSLYSTVDESVQTSDPDSLHRRLEGSSKSGEQYNASDNKDENKHIELNWNVLNRNKEEDEGSGKKLVRSTSLKSGKTPPGTPSRKKIVRFADALGLDLEAVRHIGSEDDEPNIPASAFKDLKVTPHEPNRSSTSLFSRFSISGPFASSLGVHAPSHSTLTLIPLFLQPVTQNSFLDRVRNKNICLENIIVSDLNVQCHVRVHNISFEKLVLARYTTNEWLSYEDVLANYVHGSCDGFSDKFSLNFFVPHMSDGQRLIFAIRLVANGQEFWDNNDGKNYVLRCHSHSSGVFAPPTEESSSWMHHFM</sequence>